<dbReference type="EMBL" id="FN653024">
    <property type="protein sequence ID" value="CBY23998.1"/>
    <property type="molecule type" value="Genomic_DNA"/>
</dbReference>
<dbReference type="OrthoDB" id="10309841at2759"/>
<evidence type="ECO:0000313" key="3">
    <source>
        <dbReference type="Proteomes" id="UP000001307"/>
    </source>
</evidence>
<gene>
    <name evidence="2" type="ORF">GSOID_T00001337001</name>
</gene>
<keyword evidence="3" id="KW-1185">Reference proteome</keyword>
<evidence type="ECO:0000313" key="2">
    <source>
        <dbReference type="EMBL" id="CBY23998.1"/>
    </source>
</evidence>
<dbReference type="AlphaFoldDB" id="E4X4K8"/>
<proteinExistence type="predicted"/>
<accession>E4X4K8</accession>
<evidence type="ECO:0000256" key="1">
    <source>
        <dbReference type="SAM" id="Coils"/>
    </source>
</evidence>
<protein>
    <submittedName>
        <fullName evidence="2">Uncharacterized protein</fullName>
    </submittedName>
</protein>
<dbReference type="Proteomes" id="UP000001307">
    <property type="component" value="Unassembled WGS sequence"/>
</dbReference>
<feature type="coiled-coil region" evidence="1">
    <location>
        <begin position="98"/>
        <end position="125"/>
    </location>
</feature>
<organism evidence="2">
    <name type="scientific">Oikopleura dioica</name>
    <name type="common">Tunicate</name>
    <dbReference type="NCBI Taxonomy" id="34765"/>
    <lineage>
        <taxon>Eukaryota</taxon>
        <taxon>Metazoa</taxon>
        <taxon>Chordata</taxon>
        <taxon>Tunicata</taxon>
        <taxon>Appendicularia</taxon>
        <taxon>Copelata</taxon>
        <taxon>Oikopleuridae</taxon>
        <taxon>Oikopleura</taxon>
    </lineage>
</organism>
<keyword evidence="1" id="KW-0175">Coiled coil</keyword>
<reference evidence="2" key="1">
    <citation type="journal article" date="2010" name="Science">
        <title>Plasticity of animal genome architecture unmasked by rapid evolution of a pelagic tunicate.</title>
        <authorList>
            <person name="Denoeud F."/>
            <person name="Henriet S."/>
            <person name="Mungpakdee S."/>
            <person name="Aury J.M."/>
            <person name="Da Silva C."/>
            <person name="Brinkmann H."/>
            <person name="Mikhaleva J."/>
            <person name="Olsen L.C."/>
            <person name="Jubin C."/>
            <person name="Canestro C."/>
            <person name="Bouquet J.M."/>
            <person name="Danks G."/>
            <person name="Poulain J."/>
            <person name="Campsteijn C."/>
            <person name="Adamski M."/>
            <person name="Cross I."/>
            <person name="Yadetie F."/>
            <person name="Muffato M."/>
            <person name="Louis A."/>
            <person name="Butcher S."/>
            <person name="Tsagkogeorga G."/>
            <person name="Konrad A."/>
            <person name="Singh S."/>
            <person name="Jensen M.F."/>
            <person name="Cong E.H."/>
            <person name="Eikeseth-Otteraa H."/>
            <person name="Noel B."/>
            <person name="Anthouard V."/>
            <person name="Porcel B.M."/>
            <person name="Kachouri-Lafond R."/>
            <person name="Nishino A."/>
            <person name="Ugolini M."/>
            <person name="Chourrout P."/>
            <person name="Nishida H."/>
            <person name="Aasland R."/>
            <person name="Huzurbazar S."/>
            <person name="Westhof E."/>
            <person name="Delsuc F."/>
            <person name="Lehrach H."/>
            <person name="Reinhardt R."/>
            <person name="Weissenbach J."/>
            <person name="Roy S.W."/>
            <person name="Artiguenave F."/>
            <person name="Postlethwait J.H."/>
            <person name="Manak J.R."/>
            <person name="Thompson E.M."/>
            <person name="Jaillon O."/>
            <person name="Du Pasquier L."/>
            <person name="Boudinot P."/>
            <person name="Liberles D.A."/>
            <person name="Volff J.N."/>
            <person name="Philippe H."/>
            <person name="Lenhard B."/>
            <person name="Roest Crollius H."/>
            <person name="Wincker P."/>
            <person name="Chourrout D."/>
        </authorList>
    </citation>
    <scope>NUCLEOTIDE SEQUENCE [LARGE SCALE GENOMIC DNA]</scope>
</reference>
<sequence length="160" mass="18473">MRDLDLLDQIMGESKQFLMSPAPLDPVAQKLADLLTFMENTSQDNIRKLKNAEDEDCLKMTEFNTNSLINYTSPVSPVKVAQTKRLKKLRESSDSEDLLILRQELQAEQLKSKSLQEELQKSLKREQLLRSQCEDLFKALERNKLRDVGNSAKLMDLKPY</sequence>
<name>E4X4K8_OIKDI</name>
<dbReference type="InParanoid" id="E4X4K8"/>